<dbReference type="GO" id="GO:0005634">
    <property type="term" value="C:nucleus"/>
    <property type="evidence" value="ECO:0007669"/>
    <property type="project" value="TreeGrafter"/>
</dbReference>
<proteinExistence type="predicted"/>
<dbReference type="InterPro" id="IPR017926">
    <property type="entry name" value="GATASE"/>
</dbReference>
<feature type="domain" description="Glutamine amidotransferase" evidence="1">
    <location>
        <begin position="34"/>
        <end position="219"/>
    </location>
</feature>
<dbReference type="GO" id="GO:0005829">
    <property type="term" value="C:cytosol"/>
    <property type="evidence" value="ECO:0007669"/>
    <property type="project" value="TreeGrafter"/>
</dbReference>
<evidence type="ECO:0000313" key="3">
    <source>
        <dbReference type="Proteomes" id="UP000054988"/>
    </source>
</evidence>
<evidence type="ECO:0000259" key="1">
    <source>
        <dbReference type="Pfam" id="PF00117"/>
    </source>
</evidence>
<dbReference type="AlphaFoldDB" id="A0A0W0FSY8"/>
<evidence type="ECO:0000313" key="2">
    <source>
        <dbReference type="EMBL" id="KTB39463.1"/>
    </source>
</evidence>
<dbReference type="Proteomes" id="UP000054988">
    <property type="component" value="Unassembled WGS sequence"/>
</dbReference>
<dbReference type="InterPro" id="IPR029062">
    <property type="entry name" value="Class_I_gatase-like"/>
</dbReference>
<dbReference type="SUPFAM" id="SSF52317">
    <property type="entry name" value="Class I glutamine amidotransferase-like"/>
    <property type="match status" value="1"/>
</dbReference>
<dbReference type="Gene3D" id="3.40.50.880">
    <property type="match status" value="1"/>
</dbReference>
<organism evidence="2 3">
    <name type="scientific">Moniliophthora roreri</name>
    <name type="common">Frosty pod rot fungus</name>
    <name type="synonym">Monilia roreri</name>
    <dbReference type="NCBI Taxonomy" id="221103"/>
    <lineage>
        <taxon>Eukaryota</taxon>
        <taxon>Fungi</taxon>
        <taxon>Dikarya</taxon>
        <taxon>Basidiomycota</taxon>
        <taxon>Agaricomycotina</taxon>
        <taxon>Agaricomycetes</taxon>
        <taxon>Agaricomycetidae</taxon>
        <taxon>Agaricales</taxon>
        <taxon>Marasmiineae</taxon>
        <taxon>Marasmiaceae</taxon>
        <taxon>Moniliophthora</taxon>
    </lineage>
</organism>
<dbReference type="EMBL" id="LATX01001675">
    <property type="protein sequence ID" value="KTB39463.1"/>
    <property type="molecule type" value="Genomic_DNA"/>
</dbReference>
<dbReference type="Pfam" id="PF00117">
    <property type="entry name" value="GATase"/>
    <property type="match status" value="1"/>
</dbReference>
<protein>
    <recommendedName>
        <fullName evidence="1">Glutamine amidotransferase domain-containing protein</fullName>
    </recommendedName>
</protein>
<dbReference type="PANTHER" id="PTHR42695">
    <property type="entry name" value="GLUTAMINE AMIDOTRANSFERASE YLR126C-RELATED"/>
    <property type="match status" value="1"/>
</dbReference>
<sequence>MVHKSSKHIRIALLLCDTPIPTVLSTHGDYTKIFYTLLSQALPNHFELTIDDYDVVHRMEYPEDDKLKEYDCVMLTGSAANAYDPLEWIQKLVAYVARIADSATNPNPDLKLIGICFGHQIIATALGGKCERVPGAKWEVGPTPVKLTELGKEIFGAEDLNIQEMHRDYVPEVPPSFHLLGSTDVTMNQGMVRFSGDVSRPVDLSKIQIFTVQGHPEFTEPIVSEITRARTEKGVMDQETHDDAMRRRDWKNDGPLIAETIWRIIGVDINAVASS</sequence>
<dbReference type="eggNOG" id="KOG3179">
    <property type="taxonomic scope" value="Eukaryota"/>
</dbReference>
<name>A0A0W0FSY8_MONRR</name>
<gene>
    <name evidence="2" type="ORF">WG66_7998</name>
</gene>
<accession>A0A0W0FSY8</accession>
<dbReference type="PANTHER" id="PTHR42695:SF5">
    <property type="entry name" value="GLUTAMINE AMIDOTRANSFERASE YLR126C-RELATED"/>
    <property type="match status" value="1"/>
</dbReference>
<comment type="caution">
    <text evidence="2">The sequence shown here is derived from an EMBL/GenBank/DDBJ whole genome shotgun (WGS) entry which is preliminary data.</text>
</comment>
<dbReference type="InterPro" id="IPR044992">
    <property type="entry name" value="ChyE-like"/>
</dbReference>
<reference evidence="2 3" key="1">
    <citation type="submission" date="2015-12" db="EMBL/GenBank/DDBJ databases">
        <title>Draft genome sequence of Moniliophthora roreri, the causal agent of frosty pod rot of cacao.</title>
        <authorList>
            <person name="Aime M.C."/>
            <person name="Diaz-Valderrama J.R."/>
            <person name="Kijpornyongpan T."/>
            <person name="Phillips-Mora W."/>
        </authorList>
    </citation>
    <scope>NUCLEOTIDE SEQUENCE [LARGE SCALE GENOMIC DNA]</scope>
    <source>
        <strain evidence="2 3">MCA 2952</strain>
    </source>
</reference>
<dbReference type="PROSITE" id="PS51273">
    <property type="entry name" value="GATASE_TYPE_1"/>
    <property type="match status" value="1"/>
</dbReference>
<dbReference type="CDD" id="cd01741">
    <property type="entry name" value="GATase1_1"/>
    <property type="match status" value="1"/>
</dbReference>